<feature type="compositionally biased region" description="Basic and acidic residues" evidence="7">
    <location>
        <begin position="280"/>
        <end position="315"/>
    </location>
</feature>
<name>A0A8J2YNI8_9BACL</name>
<evidence type="ECO:0000256" key="6">
    <source>
        <dbReference type="PROSITE-ProRule" id="PRU00289"/>
    </source>
</evidence>
<feature type="compositionally biased region" description="Basic and acidic residues" evidence="7">
    <location>
        <begin position="105"/>
        <end position="120"/>
    </location>
</feature>
<feature type="compositionally biased region" description="Acidic residues" evidence="7">
    <location>
        <begin position="412"/>
        <end position="421"/>
    </location>
</feature>
<evidence type="ECO:0000256" key="4">
    <source>
        <dbReference type="ARBA" id="ARBA00022840"/>
    </source>
</evidence>
<feature type="compositionally biased region" description="Polar residues" evidence="7">
    <location>
        <begin position="489"/>
        <end position="504"/>
    </location>
</feature>
<dbReference type="InterPro" id="IPR036390">
    <property type="entry name" value="WH_DNA-bd_sf"/>
</dbReference>
<dbReference type="InterPro" id="IPR002543">
    <property type="entry name" value="FtsK_dom"/>
</dbReference>
<dbReference type="Pfam" id="PF01580">
    <property type="entry name" value="FtsK_SpoIIIE"/>
    <property type="match status" value="1"/>
</dbReference>
<evidence type="ECO:0000313" key="9">
    <source>
        <dbReference type="EMBL" id="GGE55273.1"/>
    </source>
</evidence>
<gene>
    <name evidence="9" type="primary">sftA</name>
    <name evidence="9" type="ORF">GCM10011391_37850</name>
</gene>
<dbReference type="EMBL" id="BMIR01000029">
    <property type="protein sequence ID" value="GGE55273.1"/>
    <property type="molecule type" value="Genomic_DNA"/>
</dbReference>
<feature type="compositionally biased region" description="Basic and acidic residues" evidence="7">
    <location>
        <begin position="542"/>
        <end position="558"/>
    </location>
</feature>
<evidence type="ECO:0000256" key="2">
    <source>
        <dbReference type="ARBA" id="ARBA00022741"/>
    </source>
</evidence>
<comment type="similarity">
    <text evidence="1">Belongs to the FtsK/SpoIIIE/SftA family.</text>
</comment>
<feature type="region of interest" description="Disordered" evidence="7">
    <location>
        <begin position="536"/>
        <end position="581"/>
    </location>
</feature>
<feature type="compositionally biased region" description="Basic and acidic residues" evidence="7">
    <location>
        <begin position="160"/>
        <end position="186"/>
    </location>
</feature>
<dbReference type="Pfam" id="PF09397">
    <property type="entry name" value="FtsK_gamma"/>
    <property type="match status" value="1"/>
</dbReference>
<feature type="binding site" evidence="6">
    <location>
        <begin position="716"/>
        <end position="723"/>
    </location>
    <ligand>
        <name>ATP</name>
        <dbReference type="ChEBI" id="CHEBI:30616"/>
    </ligand>
</feature>
<keyword evidence="2 6" id="KW-0547">Nucleotide-binding</keyword>
<dbReference type="InterPro" id="IPR018541">
    <property type="entry name" value="Ftsk_gamma"/>
</dbReference>
<dbReference type="GO" id="GO:0005524">
    <property type="term" value="F:ATP binding"/>
    <property type="evidence" value="ECO:0007669"/>
    <property type="project" value="UniProtKB-UniRule"/>
</dbReference>
<keyword evidence="10" id="KW-1185">Reference proteome</keyword>
<comment type="caution">
    <text evidence="9">The sequence shown here is derived from an EMBL/GenBank/DDBJ whole genome shotgun (WGS) entry which is preliminary data.</text>
</comment>
<feature type="compositionally biased region" description="Acidic residues" evidence="7">
    <location>
        <begin position="370"/>
        <end position="384"/>
    </location>
</feature>
<keyword evidence="5" id="KW-0238">DNA-binding</keyword>
<dbReference type="Pfam" id="PF17854">
    <property type="entry name" value="FtsK_alpha"/>
    <property type="match status" value="1"/>
</dbReference>
<dbReference type="Gene3D" id="3.40.50.300">
    <property type="entry name" value="P-loop containing nucleotide triphosphate hydrolases"/>
    <property type="match status" value="1"/>
</dbReference>
<dbReference type="Gene3D" id="3.30.980.40">
    <property type="match status" value="1"/>
</dbReference>
<dbReference type="Gene3D" id="1.10.10.10">
    <property type="entry name" value="Winged helix-like DNA-binding domain superfamily/Winged helix DNA-binding domain"/>
    <property type="match status" value="1"/>
</dbReference>
<dbReference type="AlphaFoldDB" id="A0A8J2YNI8"/>
<evidence type="ECO:0000256" key="7">
    <source>
        <dbReference type="SAM" id="MobiDB-lite"/>
    </source>
</evidence>
<dbReference type="GO" id="GO:0007059">
    <property type="term" value="P:chromosome segregation"/>
    <property type="evidence" value="ECO:0007669"/>
    <property type="project" value="UniProtKB-KW"/>
</dbReference>
<reference evidence="9" key="2">
    <citation type="submission" date="2020-09" db="EMBL/GenBank/DDBJ databases">
        <authorList>
            <person name="Sun Q."/>
            <person name="Zhou Y."/>
        </authorList>
    </citation>
    <scope>NUCLEOTIDE SEQUENCE</scope>
    <source>
        <strain evidence="9">CGMCC 1.15371</strain>
    </source>
</reference>
<dbReference type="SUPFAM" id="SSF52540">
    <property type="entry name" value="P-loop containing nucleoside triphosphate hydrolases"/>
    <property type="match status" value="1"/>
</dbReference>
<dbReference type="GO" id="GO:0003677">
    <property type="term" value="F:DNA binding"/>
    <property type="evidence" value="ECO:0007669"/>
    <property type="project" value="UniProtKB-KW"/>
</dbReference>
<feature type="compositionally biased region" description="Acidic residues" evidence="7">
    <location>
        <begin position="442"/>
        <end position="452"/>
    </location>
</feature>
<sequence length="1040" mass="117051">MSNWWKRLLGFESEDDDLDDVGHYERHRPMAKGRIEAPGKNVEVRMLRQYPSDAQQQNTAEKNRQHKAALERESDPYDEPAYTRSRYAAHQGLNKHKSTYQENSSKVRETGTKEKQENKSYPKTRFKPTEIPSPIYGYRKRPKNMSETKDSQQIWATHQPPEDRQSDLRPRSTSQRHQEQDAFFHSRHEKRVNHHALSSKVDTDAKPTTLLSHALDKQGSAKRFRSETQQQVSDEMSVPVSELAHTEAHSGAQVPLIQEEVGDEENNVTFSSHIAPADHLATDSKADGTSNSREDIEPVEDRQTGETGKKDDLSEQKYAVTAEKKEEYAPVVEVEAVDQEERESEEVELDRAVPEPVLETEGEYFPVTEVEADDQEERESEEIELDRAVPEPVLETEGEYFPITEVEAVDQEERESEEVELDGAVPEPVLETEGEYFPVTEVEADDQEENESATERLGNAEIGAAAEVETEEVHQERAGVFVHEVLETENVQQQENSLSNQTTENGDESRGQEGRERRHSSIPFNVLMFGADRISARKKKPLDHSEPSERSEPVKRQGTESTKPSSSLTLDLLNDPPESLEDDSQWIHEKQMILEETLLNFHVKAEIVGHVQGPAVTRFELKLHPGVKINKILNLTEDIKLSMAAKQIRIAPVPGKSIVGIEIPNGGRKPVFLKQLLQSEHYLNSHSPLTATLGMDVSGQQVVTDLAKMPHGLIAGATGSGKSVCIHSLLLSLIYKTSPEDLRMILIDPKVVELAAYQQLPHLAAPLITQPKEAALALKWAVAEMEERYQRFAKKGVRDIQRYNRAIQETAEEKMPYIVIVIDELADLMMASPQDVEEAICRIAQKARAAGIHMLLATQRPSVDVITGLIKSNIPTRIAFSVSSQADSRTILDAGGAERLLGQGDMLFVENGARDMKRLQGAFVTDEEIDRVTEALKHVEPMPFLFDIEQIQERRMDVESEEDDLFEEAAMFVIEQGQASVSSLQRRFRIGYNRAARLVDQLEAGAIISEANGSKPRQVLVNKDTFSESQQNKALNSDWV</sequence>
<dbReference type="InterPro" id="IPR027417">
    <property type="entry name" value="P-loop_NTPase"/>
</dbReference>
<feature type="compositionally biased region" description="Polar residues" evidence="7">
    <location>
        <begin position="559"/>
        <end position="569"/>
    </location>
</feature>
<feature type="compositionally biased region" description="Acidic residues" evidence="7">
    <location>
        <begin position="335"/>
        <end position="348"/>
    </location>
</feature>
<feature type="region of interest" description="Disordered" evidence="7">
    <location>
        <begin position="412"/>
        <end position="522"/>
    </location>
</feature>
<evidence type="ECO:0000256" key="3">
    <source>
        <dbReference type="ARBA" id="ARBA00022829"/>
    </source>
</evidence>
<evidence type="ECO:0000313" key="10">
    <source>
        <dbReference type="Proteomes" id="UP000628775"/>
    </source>
</evidence>
<dbReference type="InterPro" id="IPR050206">
    <property type="entry name" value="FtsK/SpoIIIE/SftA"/>
</dbReference>
<feature type="domain" description="FtsK" evidence="8">
    <location>
        <begin position="699"/>
        <end position="889"/>
    </location>
</feature>
<dbReference type="InterPro" id="IPR003593">
    <property type="entry name" value="AAA+_ATPase"/>
</dbReference>
<feature type="region of interest" description="Disordered" evidence="7">
    <location>
        <begin position="273"/>
        <end position="385"/>
    </location>
</feature>
<organism evidence="9 10">
    <name type="scientific">Pullulanibacillus camelliae</name>
    <dbReference type="NCBI Taxonomy" id="1707096"/>
    <lineage>
        <taxon>Bacteria</taxon>
        <taxon>Bacillati</taxon>
        <taxon>Bacillota</taxon>
        <taxon>Bacilli</taxon>
        <taxon>Bacillales</taxon>
        <taxon>Sporolactobacillaceae</taxon>
        <taxon>Pullulanibacillus</taxon>
    </lineage>
</organism>
<dbReference type="CDD" id="cd01127">
    <property type="entry name" value="TrwB_TraG_TraD_VirD4"/>
    <property type="match status" value="1"/>
</dbReference>
<dbReference type="InterPro" id="IPR036388">
    <property type="entry name" value="WH-like_DNA-bd_sf"/>
</dbReference>
<evidence type="ECO:0000256" key="5">
    <source>
        <dbReference type="ARBA" id="ARBA00023125"/>
    </source>
</evidence>
<proteinExistence type="inferred from homology"/>
<evidence type="ECO:0000259" key="8">
    <source>
        <dbReference type="PROSITE" id="PS50901"/>
    </source>
</evidence>
<feature type="region of interest" description="Disordered" evidence="7">
    <location>
        <begin position="51"/>
        <end position="237"/>
    </location>
</feature>
<protein>
    <submittedName>
        <fullName evidence="9">DNA translocase SftA</fullName>
    </submittedName>
</protein>
<dbReference type="SUPFAM" id="SSF46785">
    <property type="entry name" value="Winged helix' DNA-binding domain"/>
    <property type="match status" value="1"/>
</dbReference>
<keyword evidence="3" id="KW-0159">Chromosome partition</keyword>
<keyword evidence="4 6" id="KW-0067">ATP-binding</keyword>
<evidence type="ECO:0000256" key="1">
    <source>
        <dbReference type="ARBA" id="ARBA00006474"/>
    </source>
</evidence>
<dbReference type="RefSeq" id="WP_229672798.1">
    <property type="nucleotide sequence ID" value="NZ_BMIR01000029.1"/>
</dbReference>
<dbReference type="PROSITE" id="PS50901">
    <property type="entry name" value="FTSK"/>
    <property type="match status" value="1"/>
</dbReference>
<dbReference type="InterPro" id="IPR041027">
    <property type="entry name" value="FtsK_alpha"/>
</dbReference>
<dbReference type="SMART" id="SM00843">
    <property type="entry name" value="Ftsk_gamma"/>
    <property type="match status" value="1"/>
</dbReference>
<reference evidence="9" key="1">
    <citation type="journal article" date="2014" name="Int. J. Syst. Evol. Microbiol.">
        <title>Complete genome sequence of Corynebacterium casei LMG S-19264T (=DSM 44701T), isolated from a smear-ripened cheese.</title>
        <authorList>
            <consortium name="US DOE Joint Genome Institute (JGI-PGF)"/>
            <person name="Walter F."/>
            <person name="Albersmeier A."/>
            <person name="Kalinowski J."/>
            <person name="Ruckert C."/>
        </authorList>
    </citation>
    <scope>NUCLEOTIDE SEQUENCE</scope>
    <source>
        <strain evidence="9">CGMCC 1.15371</strain>
    </source>
</reference>
<accession>A0A8J2YNI8</accession>
<dbReference type="SMART" id="SM00382">
    <property type="entry name" value="AAA"/>
    <property type="match status" value="1"/>
</dbReference>
<dbReference type="PANTHER" id="PTHR22683:SF42">
    <property type="entry name" value="DNA TRANSLOCASE SFTA"/>
    <property type="match status" value="1"/>
</dbReference>
<dbReference type="Proteomes" id="UP000628775">
    <property type="component" value="Unassembled WGS sequence"/>
</dbReference>
<feature type="compositionally biased region" description="Basic and acidic residues" evidence="7">
    <location>
        <begin position="507"/>
        <end position="516"/>
    </location>
</feature>
<dbReference type="PANTHER" id="PTHR22683">
    <property type="entry name" value="SPORULATION PROTEIN RELATED"/>
    <property type="match status" value="1"/>
</dbReference>